<name>A0A1G2KPL9_9BACT</name>
<dbReference type="GO" id="GO:0006412">
    <property type="term" value="P:translation"/>
    <property type="evidence" value="ECO:0007669"/>
    <property type="project" value="InterPro"/>
</dbReference>
<comment type="similarity">
    <text evidence="1">Belongs to the universal ribosomal protein uL23 family.</text>
</comment>
<evidence type="ECO:0000256" key="2">
    <source>
        <dbReference type="ARBA" id="ARBA00022980"/>
    </source>
</evidence>
<dbReference type="SUPFAM" id="SSF54189">
    <property type="entry name" value="Ribosomal proteins S24e, L23 and L15e"/>
    <property type="match status" value="1"/>
</dbReference>
<dbReference type="Pfam" id="PF00276">
    <property type="entry name" value="Ribosomal_L23"/>
    <property type="match status" value="1"/>
</dbReference>
<reference evidence="5 6" key="1">
    <citation type="journal article" date="2016" name="Nat. Commun.">
        <title>Thousands of microbial genomes shed light on interconnected biogeochemical processes in an aquifer system.</title>
        <authorList>
            <person name="Anantharaman K."/>
            <person name="Brown C.T."/>
            <person name="Hug L.A."/>
            <person name="Sharon I."/>
            <person name="Castelle C.J."/>
            <person name="Probst A.J."/>
            <person name="Thomas B.C."/>
            <person name="Singh A."/>
            <person name="Wilkins M.J."/>
            <person name="Karaoz U."/>
            <person name="Brodie E.L."/>
            <person name="Williams K.H."/>
            <person name="Hubbard S.S."/>
            <person name="Banfield J.F."/>
        </authorList>
    </citation>
    <scope>NUCLEOTIDE SEQUENCE [LARGE SCALE GENOMIC DNA]</scope>
</reference>
<evidence type="ECO:0000256" key="3">
    <source>
        <dbReference type="ARBA" id="ARBA00023274"/>
    </source>
</evidence>
<evidence type="ECO:0000313" key="6">
    <source>
        <dbReference type="Proteomes" id="UP000177362"/>
    </source>
</evidence>
<organism evidence="5 6">
    <name type="scientific">Candidatus Sungbacteria bacterium RIFCSPHIGHO2_02_FULL_49_12</name>
    <dbReference type="NCBI Taxonomy" id="1802271"/>
    <lineage>
        <taxon>Bacteria</taxon>
        <taxon>Candidatus Sungiibacteriota</taxon>
    </lineage>
</organism>
<dbReference type="EMBL" id="MHQJ01000042">
    <property type="protein sequence ID" value="OHA00592.1"/>
    <property type="molecule type" value="Genomic_DNA"/>
</dbReference>
<dbReference type="GO" id="GO:0003735">
    <property type="term" value="F:structural constituent of ribosome"/>
    <property type="evidence" value="ECO:0007669"/>
    <property type="project" value="InterPro"/>
</dbReference>
<comment type="caution">
    <text evidence="5">The sequence shown here is derived from an EMBL/GenBank/DDBJ whole genome shotgun (WGS) entry which is preliminary data.</text>
</comment>
<dbReference type="InterPro" id="IPR013025">
    <property type="entry name" value="Ribosomal_uL23-like"/>
</dbReference>
<keyword evidence="3" id="KW-0687">Ribonucleoprotein</keyword>
<dbReference type="Proteomes" id="UP000177362">
    <property type="component" value="Unassembled WGS sequence"/>
</dbReference>
<dbReference type="Gene3D" id="3.30.70.330">
    <property type="match status" value="1"/>
</dbReference>
<evidence type="ECO:0000313" key="5">
    <source>
        <dbReference type="EMBL" id="OHA00592.1"/>
    </source>
</evidence>
<sequence length="81" mass="8994">MTEKTVAGNQVGNYTFRIRRGANKIAVRHAVEARYGVHVEDVRIIKAKSKVRRMGRREGILPGFTKAVVQLAKGEAIEMGT</sequence>
<dbReference type="STRING" id="1802271.A3C11_02770"/>
<dbReference type="GO" id="GO:0005840">
    <property type="term" value="C:ribosome"/>
    <property type="evidence" value="ECO:0007669"/>
    <property type="project" value="UniProtKB-KW"/>
</dbReference>
<dbReference type="InterPro" id="IPR012677">
    <property type="entry name" value="Nucleotide-bd_a/b_plait_sf"/>
</dbReference>
<proteinExistence type="inferred from homology"/>
<gene>
    <name evidence="5" type="ORF">A3C11_02770</name>
</gene>
<accession>A0A1G2KPL9</accession>
<evidence type="ECO:0000256" key="1">
    <source>
        <dbReference type="ARBA" id="ARBA00006700"/>
    </source>
</evidence>
<dbReference type="GO" id="GO:1990904">
    <property type="term" value="C:ribonucleoprotein complex"/>
    <property type="evidence" value="ECO:0007669"/>
    <property type="project" value="UniProtKB-KW"/>
</dbReference>
<dbReference type="InterPro" id="IPR012678">
    <property type="entry name" value="Ribosomal_uL23/eL15/eS24_sf"/>
</dbReference>
<protein>
    <recommendedName>
        <fullName evidence="4">50S ribosomal protein L23</fullName>
    </recommendedName>
</protein>
<evidence type="ECO:0000256" key="4">
    <source>
        <dbReference type="ARBA" id="ARBA00035481"/>
    </source>
</evidence>
<dbReference type="AlphaFoldDB" id="A0A1G2KPL9"/>
<keyword evidence="2 5" id="KW-0689">Ribosomal protein</keyword>